<organism evidence="1 2">
    <name type="scientific">Paraburkholderia ultramafica</name>
    <dbReference type="NCBI Taxonomy" id="1544867"/>
    <lineage>
        <taxon>Bacteria</taxon>
        <taxon>Pseudomonadati</taxon>
        <taxon>Pseudomonadota</taxon>
        <taxon>Betaproteobacteria</taxon>
        <taxon>Burkholderiales</taxon>
        <taxon>Burkholderiaceae</taxon>
        <taxon>Paraburkholderia</taxon>
    </lineage>
</organism>
<evidence type="ECO:0000313" key="2">
    <source>
        <dbReference type="Proteomes" id="UP000494365"/>
    </source>
</evidence>
<keyword evidence="2" id="KW-1185">Reference proteome</keyword>
<reference evidence="1 2" key="1">
    <citation type="submission" date="2020-04" db="EMBL/GenBank/DDBJ databases">
        <authorList>
            <person name="De Canck E."/>
        </authorList>
    </citation>
    <scope>NUCLEOTIDE SEQUENCE [LARGE SCALE GENOMIC DNA]</scope>
    <source>
        <strain evidence="1 2">LMG 28614</strain>
    </source>
</reference>
<accession>A0A6S7B3U9</accession>
<evidence type="ECO:0000313" key="1">
    <source>
        <dbReference type="EMBL" id="CAB3778772.1"/>
    </source>
</evidence>
<protein>
    <submittedName>
        <fullName evidence="1">Uncharacterized protein</fullName>
    </submittedName>
</protein>
<sequence>MAINPITLDDLTWADLTDAARQRIPAASNGRWTLHAPVDPGVTLVELHAWLLEQRLYWMNHVPDALSRGALTLLGEAARDAVCASTVLQFPASALTSLAAGTSVQLRDSDPPLIFTTQTPLTLLPVASTPGRAALPPPRLDIVVDGINRADDLVAGRDLCVFQSAGDEIAITLWLTAPLTPLSARAELTLLVLLDQPGSGVPVQWSADAVDGIAPAATLSWWYASGPGGQRTKFGPGAVADGTGGMRRSGIVRLALPQDWAAGSPDLAGQLPYTLWLRAETAGFSAPPRLAGLWPNVAIASHRRSLKVRRDLDWLPLPGNMIRLSAEEQPVLQNGSRIRLMERDGKLHWWLPTPDLSFHGREDRVFVADRAAGTFVFGNGETGRIPRPAAWFALRDLIDPAALATDWKGTDAVSAFLVSLLSPTGVARIAAYVAKAAPSRPVLRALLEGLNSGLASASLYDKDRFGGVALSDGTRALVALKSSGQQLSLQQQEHLNRLLLEDAYPHVLVSGAAELRLSIGGGIAGMVGSQLVWEGLPPSPVAPAMTVPVAVNPVAAIDGADPELLADARQRAAQTLRRVERAVLASDFEALAITTPGVAIRRAHAAVGWHPDFPCLPVPGAVTVFIVPDVPRDGASAPCAEVAAPVPDAGAAGAVAARLDSARLIGSEVFVRSPLYRPVALSIDVQTSTSAPDTLRTTVAKHFARFLDPLAGGEDKAGWPFGEKLRPSTLLRQAQDAIGYQGEVLRLGILLLDTGAVEETCKDVEIGPHALPALTRVTTRVMPTPAGTVGGLS</sequence>
<name>A0A6S7B3U9_9BURK</name>
<dbReference type="RefSeq" id="WP_175148178.1">
    <property type="nucleotide sequence ID" value="NZ_CADIKK010000002.1"/>
</dbReference>
<dbReference type="Proteomes" id="UP000494365">
    <property type="component" value="Unassembled WGS sequence"/>
</dbReference>
<gene>
    <name evidence="1" type="ORF">LMG28614_00725</name>
</gene>
<dbReference type="AlphaFoldDB" id="A0A6S7B3U9"/>
<dbReference type="EMBL" id="CADIKK010000002">
    <property type="protein sequence ID" value="CAB3778772.1"/>
    <property type="molecule type" value="Genomic_DNA"/>
</dbReference>
<proteinExistence type="predicted"/>